<evidence type="ECO:0000313" key="3">
    <source>
        <dbReference type="EMBL" id="EGR33606.1"/>
    </source>
</evidence>
<protein>
    <recommendedName>
        <fullName evidence="2">PX domain-containing protein</fullName>
    </recommendedName>
</protein>
<dbReference type="Gene3D" id="3.30.1520.10">
    <property type="entry name" value="Phox-like domain"/>
    <property type="match status" value="1"/>
</dbReference>
<dbReference type="InParanoid" id="G0QMF5"/>
<dbReference type="SMART" id="SM00312">
    <property type="entry name" value="PX"/>
    <property type="match status" value="1"/>
</dbReference>
<evidence type="ECO:0000259" key="2">
    <source>
        <dbReference type="PROSITE" id="PS50195"/>
    </source>
</evidence>
<dbReference type="CDD" id="cd06093">
    <property type="entry name" value="PX_domain"/>
    <property type="match status" value="1"/>
</dbReference>
<name>G0QMF5_ICHMU</name>
<dbReference type="Proteomes" id="UP000008983">
    <property type="component" value="Unassembled WGS sequence"/>
</dbReference>
<dbReference type="FunCoup" id="G0QMF5">
    <property type="interactions" value="10"/>
</dbReference>
<evidence type="ECO:0000256" key="1">
    <source>
        <dbReference type="SAM" id="Coils"/>
    </source>
</evidence>
<feature type="domain" description="PX" evidence="2">
    <location>
        <begin position="244"/>
        <end position="356"/>
    </location>
</feature>
<dbReference type="InterPro" id="IPR036871">
    <property type="entry name" value="PX_dom_sf"/>
</dbReference>
<dbReference type="SUPFAM" id="SSF64268">
    <property type="entry name" value="PX domain"/>
    <property type="match status" value="1"/>
</dbReference>
<dbReference type="GeneID" id="14909788"/>
<proteinExistence type="predicted"/>
<dbReference type="PROSITE" id="PS50195">
    <property type="entry name" value="PX"/>
    <property type="match status" value="1"/>
</dbReference>
<dbReference type="InterPro" id="IPR001683">
    <property type="entry name" value="PX_dom"/>
</dbReference>
<organism evidence="3 4">
    <name type="scientific">Ichthyophthirius multifiliis</name>
    <name type="common">White spot disease agent</name>
    <name type="synonym">Ich</name>
    <dbReference type="NCBI Taxonomy" id="5932"/>
    <lineage>
        <taxon>Eukaryota</taxon>
        <taxon>Sar</taxon>
        <taxon>Alveolata</taxon>
        <taxon>Ciliophora</taxon>
        <taxon>Intramacronucleata</taxon>
        <taxon>Oligohymenophorea</taxon>
        <taxon>Hymenostomatida</taxon>
        <taxon>Ophryoglenina</taxon>
        <taxon>Ichthyophthirius</taxon>
    </lineage>
</organism>
<dbReference type="OrthoDB" id="2135133at2759"/>
<accession>G0QMF5</accession>
<keyword evidence="1" id="KW-0175">Coiled coil</keyword>
<dbReference type="eggNOG" id="KOG2037">
    <property type="taxonomic scope" value="Eukaryota"/>
</dbReference>
<dbReference type="Pfam" id="PF00787">
    <property type="entry name" value="PX"/>
    <property type="match status" value="1"/>
</dbReference>
<reference evidence="3 4" key="1">
    <citation type="submission" date="2011-07" db="EMBL/GenBank/DDBJ databases">
        <authorList>
            <person name="Coyne R."/>
            <person name="Brami D."/>
            <person name="Johnson J."/>
            <person name="Hostetler J."/>
            <person name="Hannick L."/>
            <person name="Clark T."/>
            <person name="Cassidy-Hanley D."/>
            <person name="Inman J."/>
        </authorList>
    </citation>
    <scope>NUCLEOTIDE SEQUENCE [LARGE SCALE GENOMIC DNA]</scope>
    <source>
        <strain evidence="3 4">G5</strain>
    </source>
</reference>
<keyword evidence="4" id="KW-1185">Reference proteome</keyword>
<evidence type="ECO:0000313" key="4">
    <source>
        <dbReference type="Proteomes" id="UP000008983"/>
    </source>
</evidence>
<sequence length="361" mass="42678">MHERALALLEQENQRTQKENIGLLEKIHALENENRTLRTEKANLDVQIHLLQNQLEALDQKKSKMLNLMQNEHEQQLLDISSESDKNKIILKQHSQLVVEKNCLENKVETLKKQLEESQMKYEKLINTIQNQQIQLRKNKEGIQDESFSQNSFRNNNNLDVKVEYLEGKNNKLKQFKKMINASTSIQCIYCSKFISTKIFFNHINLCINKNNQENSPQDESKTNINIYNLSQLPVNFLNLDQNDFTISIYQTVVREANDNQPFTEYIIQMIYQLIKWTIARKYKNFCELHTLLMNTFPGLKIQEQGNLIISDLNGTSKTIEDRCKNLQQYIRELVKIDIVRNSKPFKNFLEIDKYVEKYKL</sequence>
<gene>
    <name evidence="3" type="ORF">IMG5_048230</name>
</gene>
<dbReference type="RefSeq" id="XP_004037592.1">
    <property type="nucleotide sequence ID" value="XM_004037544.1"/>
</dbReference>
<feature type="coiled-coil region" evidence="1">
    <location>
        <begin position="6"/>
        <end position="146"/>
    </location>
</feature>
<dbReference type="EMBL" id="GL983417">
    <property type="protein sequence ID" value="EGR33606.1"/>
    <property type="molecule type" value="Genomic_DNA"/>
</dbReference>
<dbReference type="AlphaFoldDB" id="G0QMF5"/>
<dbReference type="GO" id="GO:0035091">
    <property type="term" value="F:phosphatidylinositol binding"/>
    <property type="evidence" value="ECO:0007669"/>
    <property type="project" value="InterPro"/>
</dbReference>